<evidence type="ECO:0000313" key="3">
    <source>
        <dbReference type="Proteomes" id="UP000637299"/>
    </source>
</evidence>
<name>A0ABR8ZE62_9FLAO</name>
<reference evidence="2 3" key="1">
    <citation type="submission" date="2020-09" db="EMBL/GenBank/DDBJ databases">
        <title>Genome seq and assembly of Chryseobacterium sp.</title>
        <authorList>
            <person name="Chhetri G."/>
        </authorList>
    </citation>
    <scope>NUCLEOTIDE SEQUENCE [LARGE SCALE GENOMIC DNA]</scope>
    <source>
        <strain evidence="2 3">GCR10</strain>
    </source>
</reference>
<organism evidence="2 3">
    <name type="scientific">Chryseobacterium caseinilyticum</name>
    <dbReference type="NCBI Taxonomy" id="2771428"/>
    <lineage>
        <taxon>Bacteria</taxon>
        <taxon>Pseudomonadati</taxon>
        <taxon>Bacteroidota</taxon>
        <taxon>Flavobacteriia</taxon>
        <taxon>Flavobacteriales</taxon>
        <taxon>Weeksellaceae</taxon>
        <taxon>Chryseobacterium group</taxon>
        <taxon>Chryseobacterium</taxon>
    </lineage>
</organism>
<evidence type="ECO:0000313" key="2">
    <source>
        <dbReference type="EMBL" id="MBD8083502.1"/>
    </source>
</evidence>
<keyword evidence="3" id="KW-1185">Reference proteome</keyword>
<evidence type="ECO:0000256" key="1">
    <source>
        <dbReference type="SAM" id="SignalP"/>
    </source>
</evidence>
<proteinExistence type="predicted"/>
<protein>
    <submittedName>
        <fullName evidence="2">Uncharacterized protein</fullName>
    </submittedName>
</protein>
<accession>A0ABR8ZE62</accession>
<dbReference type="EMBL" id="JACYFS010000004">
    <property type="protein sequence ID" value="MBD8083502.1"/>
    <property type="molecule type" value="Genomic_DNA"/>
</dbReference>
<feature type="signal peptide" evidence="1">
    <location>
        <begin position="1"/>
        <end position="38"/>
    </location>
</feature>
<keyword evidence="1" id="KW-0732">Signal</keyword>
<dbReference type="Proteomes" id="UP000637299">
    <property type="component" value="Unassembled WGS sequence"/>
</dbReference>
<comment type="caution">
    <text evidence="2">The sequence shown here is derived from an EMBL/GenBank/DDBJ whole genome shotgun (WGS) entry which is preliminary data.</text>
</comment>
<feature type="chain" id="PRO_5045715364" evidence="1">
    <location>
        <begin position="39"/>
        <end position="200"/>
    </location>
</feature>
<gene>
    <name evidence="2" type="ORF">IC610_13865</name>
</gene>
<dbReference type="RefSeq" id="WP_191737405.1">
    <property type="nucleotide sequence ID" value="NZ_JACYFS010000004.1"/>
</dbReference>
<sequence length="200" mass="21892">MMITIQNPKLFGILFRAMGRKKICLVFLLCHIFCIASANFPESKTIPSENDSLSTSIRFSVIGEIKVQGGATIVGIDKSSASDSQKNTPKKKFVLKGKIKALKSKTPVRIQIDIAKSSKVKLVPSTTSGVSFSNSAQNNRAIAQVDFGKLFLLKTEKAISNSLFSLGRELETGSFSDQVRHSSFRLTFCTRPPPFLSNSI</sequence>